<evidence type="ECO:0000313" key="5">
    <source>
        <dbReference type="EMBL" id="ETW94394.1"/>
    </source>
</evidence>
<protein>
    <recommendedName>
        <fullName evidence="4">Bacterial surface antigen (D15) domain-containing protein</fullName>
    </recommendedName>
</protein>
<dbReference type="Gene3D" id="2.40.160.50">
    <property type="entry name" value="membrane protein fhac: a member of the omp85/tpsb transporter family"/>
    <property type="match status" value="1"/>
</dbReference>
<evidence type="ECO:0000259" key="4">
    <source>
        <dbReference type="Pfam" id="PF01103"/>
    </source>
</evidence>
<evidence type="ECO:0000256" key="3">
    <source>
        <dbReference type="SAM" id="Phobius"/>
    </source>
</evidence>
<evidence type="ECO:0000256" key="2">
    <source>
        <dbReference type="ARBA" id="ARBA00023136"/>
    </source>
</evidence>
<evidence type="ECO:0000256" key="1">
    <source>
        <dbReference type="ARBA" id="ARBA00004370"/>
    </source>
</evidence>
<accession>W4L932</accession>
<keyword evidence="3" id="KW-1133">Transmembrane helix</keyword>
<comment type="subcellular location">
    <subcellularLocation>
        <location evidence="1">Membrane</location>
    </subcellularLocation>
</comment>
<dbReference type="GO" id="GO:0019867">
    <property type="term" value="C:outer membrane"/>
    <property type="evidence" value="ECO:0007669"/>
    <property type="project" value="InterPro"/>
</dbReference>
<keyword evidence="3" id="KW-0812">Transmembrane</keyword>
<dbReference type="Pfam" id="PF01103">
    <property type="entry name" value="Omp85"/>
    <property type="match status" value="1"/>
</dbReference>
<comment type="caution">
    <text evidence="5">The sequence shown here is derived from an EMBL/GenBank/DDBJ whole genome shotgun (WGS) entry which is preliminary data.</text>
</comment>
<dbReference type="Proteomes" id="UP000019141">
    <property type="component" value="Unassembled WGS sequence"/>
</dbReference>
<dbReference type="PATRIC" id="fig|1429438.4.peg.6599"/>
<dbReference type="AlphaFoldDB" id="W4L932"/>
<name>W4L932_ENTF1</name>
<proteinExistence type="predicted"/>
<reference evidence="5 6" key="1">
    <citation type="journal article" date="2014" name="Nature">
        <title>An environmental bacterial taxon with a large and distinct metabolic repertoire.</title>
        <authorList>
            <person name="Wilson M.C."/>
            <person name="Mori T."/>
            <person name="Ruckert C."/>
            <person name="Uria A.R."/>
            <person name="Helf M.J."/>
            <person name="Takada K."/>
            <person name="Gernert C."/>
            <person name="Steffens U.A."/>
            <person name="Heycke N."/>
            <person name="Schmitt S."/>
            <person name="Rinke C."/>
            <person name="Helfrich E.J."/>
            <person name="Brachmann A.O."/>
            <person name="Gurgui C."/>
            <person name="Wakimoto T."/>
            <person name="Kracht M."/>
            <person name="Crusemann M."/>
            <person name="Hentschel U."/>
            <person name="Abe I."/>
            <person name="Matsunaga S."/>
            <person name="Kalinowski J."/>
            <person name="Takeyama H."/>
            <person name="Piel J."/>
        </authorList>
    </citation>
    <scope>NUCLEOTIDE SEQUENCE [LARGE SCALE GENOMIC DNA]</scope>
    <source>
        <strain evidence="6">TSY1</strain>
    </source>
</reference>
<evidence type="ECO:0000313" key="6">
    <source>
        <dbReference type="Proteomes" id="UP000019141"/>
    </source>
</evidence>
<feature type="transmembrane region" description="Helical" evidence="3">
    <location>
        <begin position="20"/>
        <end position="42"/>
    </location>
</feature>
<dbReference type="EMBL" id="AZHW01001073">
    <property type="protein sequence ID" value="ETW94394.1"/>
    <property type="molecule type" value="Genomic_DNA"/>
</dbReference>
<keyword evidence="2 3" id="KW-0472">Membrane</keyword>
<dbReference type="HOGENOM" id="CLU_007496_0_0_7"/>
<organism evidence="5 6">
    <name type="scientific">Entotheonella factor</name>
    <dbReference type="NCBI Taxonomy" id="1429438"/>
    <lineage>
        <taxon>Bacteria</taxon>
        <taxon>Pseudomonadati</taxon>
        <taxon>Nitrospinota/Tectimicrobiota group</taxon>
        <taxon>Candidatus Tectimicrobiota</taxon>
        <taxon>Candidatus Entotheonellia</taxon>
        <taxon>Candidatus Entotheonellales</taxon>
        <taxon>Candidatus Entotheonellaceae</taxon>
        <taxon>Candidatus Entotheonella</taxon>
    </lineage>
</organism>
<keyword evidence="6" id="KW-1185">Reference proteome</keyword>
<sequence length="861" mass="96901">MDKCQLLQWRTHSRASRRMASMIGYGTTLLLFSLIYCLGIAAETRTVTADASLRAWGVHKWLLGANYRDLWTTPIEVEVLNLQTEAGGLRPLFRVGGLQTFGLAMAGADGRSYTFRGLVKDLGQSLPEDFQGYLIDDFVQDQLAALLPGAPVMVPPLAEAAGVYHTVPRLVIMPDDPALGEFRHIFAGMLGTLEEFPTPVSDQSPGFHGATEILSTKKFWPHLVASPATRIDVRAFLRARLFDFFIGDWDRHANQWRWMKLPGNPLWQPFPEDRDVAFSDYEGALINLYRPFRPTLLTFREQYPTRAGLTLQGWQIHRWILPALEKADWLAIAADLQERMTDEVIEAAVRRLPEPWYAWRGPELVAVLKKRRDRLSEIAERVYRFQAAEADVQATDQSERVELRDLGQGSIDVRVMPQEGTAPEPYLQRGFHPEETTSLRIYLRQGEDILVCHAPIRSSIRIEVIGNPDSDVMEGCEEAKIRFTDIADIERRQQFVRKKPDPLSKTAEPESAPPIWQKPRDWRYQVTPIYWINGGSDLGLLIGGGLTVERYAFAKAPFAERHAIKAGYATGLNAFEASYTGAYQHWNPRLLSMLDTRISGLERINFFGFGNETSDEGPDDFFKTDHVQYRLAYAMRYILMPQLDLIAGGRLTYTSTDDDDDTLLNRLQPYGVGDFGQFSLFAGFEFDTRDRAKRYGPGVFASIEGALVPEVWDVESTFGALEGEVAGYLALSPRILLTARISGRHVFGTFPFQEAAYIGGNDSLRAYSSDRFAGDASILANAEMRLILGQTPAILFRAEWGVFGFGDVGRVFLDGEDSDRWHPAGGGGLFAATRDRSLLWSLTVARSEEQTSYFFKANFSF</sequence>
<dbReference type="InterPro" id="IPR000184">
    <property type="entry name" value="Bac_surfAg_D15"/>
</dbReference>
<gene>
    <name evidence="5" type="ORF">ETSY1_35065</name>
</gene>
<feature type="domain" description="Bacterial surface antigen (D15)" evidence="4">
    <location>
        <begin position="609"/>
        <end position="813"/>
    </location>
</feature>